<dbReference type="InterPro" id="IPR051914">
    <property type="entry name" value="FAD-linked_OxidoTrans_Type4"/>
</dbReference>
<evidence type="ECO:0000256" key="4">
    <source>
        <dbReference type="ARBA" id="ARBA00023002"/>
    </source>
</evidence>
<dbReference type="InterPro" id="IPR006094">
    <property type="entry name" value="Oxid_FAD_bind_N"/>
</dbReference>
<organism evidence="6 7">
    <name type="scientific">Terrabacter terrigena</name>
    <dbReference type="NCBI Taxonomy" id="574718"/>
    <lineage>
        <taxon>Bacteria</taxon>
        <taxon>Bacillati</taxon>
        <taxon>Actinomycetota</taxon>
        <taxon>Actinomycetes</taxon>
        <taxon>Micrococcales</taxon>
        <taxon>Intrasporangiaceae</taxon>
        <taxon>Terrabacter</taxon>
    </lineage>
</organism>
<dbReference type="InterPro" id="IPR016169">
    <property type="entry name" value="FAD-bd_PCMH_sub2"/>
</dbReference>
<dbReference type="Gene3D" id="3.30.70.2740">
    <property type="match status" value="1"/>
</dbReference>
<accession>A0ABW3MZM8</accession>
<dbReference type="InterPro" id="IPR016166">
    <property type="entry name" value="FAD-bd_PCMH"/>
</dbReference>
<protein>
    <submittedName>
        <fullName evidence="6">FAD-binding oxidoreductase</fullName>
    </submittedName>
</protein>
<evidence type="ECO:0000313" key="6">
    <source>
        <dbReference type="EMBL" id="MFD1056147.1"/>
    </source>
</evidence>
<dbReference type="Proteomes" id="UP001597046">
    <property type="component" value="Unassembled WGS sequence"/>
</dbReference>
<dbReference type="Pfam" id="PF01565">
    <property type="entry name" value="FAD_binding_4"/>
    <property type="match status" value="1"/>
</dbReference>
<feature type="domain" description="FAD-binding PCMH-type" evidence="5">
    <location>
        <begin position="66"/>
        <end position="245"/>
    </location>
</feature>
<gene>
    <name evidence="6" type="ORF">ACFQ2V_17690</name>
</gene>
<dbReference type="PROSITE" id="PS51387">
    <property type="entry name" value="FAD_PCMH"/>
    <property type="match status" value="1"/>
</dbReference>
<dbReference type="InterPro" id="IPR016171">
    <property type="entry name" value="Vanillyl_alc_oxidase_C-sub2"/>
</dbReference>
<comment type="caution">
    <text evidence="6">The sequence shown here is derived from an EMBL/GenBank/DDBJ whole genome shotgun (WGS) entry which is preliminary data.</text>
</comment>
<keyword evidence="4" id="KW-0560">Oxidoreductase</keyword>
<proteinExistence type="predicted"/>
<evidence type="ECO:0000256" key="3">
    <source>
        <dbReference type="ARBA" id="ARBA00022827"/>
    </source>
</evidence>
<dbReference type="InterPro" id="IPR004113">
    <property type="entry name" value="FAD-bd_oxidored_4_C"/>
</dbReference>
<name>A0ABW3MZM8_9MICO</name>
<dbReference type="SUPFAM" id="SSF55103">
    <property type="entry name" value="FAD-linked oxidases, C-terminal domain"/>
    <property type="match status" value="1"/>
</dbReference>
<dbReference type="Gene3D" id="3.30.465.10">
    <property type="match status" value="1"/>
</dbReference>
<dbReference type="EMBL" id="JBHTKH010000015">
    <property type="protein sequence ID" value="MFD1056147.1"/>
    <property type="molecule type" value="Genomic_DNA"/>
</dbReference>
<sequence length="485" mass="50802">MSEPCARAAHEARQARAADVVREAAVDPGRTRALTDVLSSSEPPVPVVTDPDVLTAHARDHATFCPVGVPAALVRPRTTAAVVAVLRAAARVGMPVVPQGARTGLSGGANAVDGCILVSLEQMNRILEIDPAEQTATVQPGVTNAELSRAVEAQGLFYPPDPASWESSTIGGNVATNAGGLCCVKYGVTGDYVRALEVVTADGSVVRTGRRTRKGVAGYDLTRLFVGSEGTLGVITEVTVALRPRPAPPRTAVAFFPDAPSACEAVNAYMSAGAQPSMLELMDGPTLEVVRAYRDLGLPADAKAMLIARCDDKRSAADELTEFLRVCRSFGAEDALLAEDAREGDLLIEARRLVGPAHEARGAELVEDVCVPRGRLADLLRGLAEISSRHGVLITCAGHAGEGNMHPSIIFDRDDPTATRAALDAFDAVMALGLGLGGTITGEHGVGLLKRGWLPEEAGEDGMRVQRAVRDALDPHHLLNPGKVL</sequence>
<dbReference type="Pfam" id="PF02913">
    <property type="entry name" value="FAD-oxidase_C"/>
    <property type="match status" value="1"/>
</dbReference>
<evidence type="ECO:0000313" key="7">
    <source>
        <dbReference type="Proteomes" id="UP001597046"/>
    </source>
</evidence>
<reference evidence="7" key="1">
    <citation type="journal article" date="2019" name="Int. J. Syst. Evol. Microbiol.">
        <title>The Global Catalogue of Microorganisms (GCM) 10K type strain sequencing project: providing services to taxonomists for standard genome sequencing and annotation.</title>
        <authorList>
            <consortium name="The Broad Institute Genomics Platform"/>
            <consortium name="The Broad Institute Genome Sequencing Center for Infectious Disease"/>
            <person name="Wu L."/>
            <person name="Ma J."/>
        </authorList>
    </citation>
    <scope>NUCLEOTIDE SEQUENCE [LARGE SCALE GENOMIC DNA]</scope>
    <source>
        <strain evidence="7">CCUG 57508</strain>
    </source>
</reference>
<keyword evidence="2" id="KW-0285">Flavoprotein</keyword>
<evidence type="ECO:0000259" key="5">
    <source>
        <dbReference type="PROSITE" id="PS51387"/>
    </source>
</evidence>
<keyword evidence="7" id="KW-1185">Reference proteome</keyword>
<dbReference type="InterPro" id="IPR036318">
    <property type="entry name" value="FAD-bd_PCMH-like_sf"/>
</dbReference>
<dbReference type="RefSeq" id="WP_386054189.1">
    <property type="nucleotide sequence ID" value="NZ_JBHTKH010000015.1"/>
</dbReference>
<dbReference type="PANTHER" id="PTHR42934:SF2">
    <property type="entry name" value="GLYCOLATE OXIDASE SUBUNIT GLCD"/>
    <property type="match status" value="1"/>
</dbReference>
<dbReference type="PANTHER" id="PTHR42934">
    <property type="entry name" value="GLYCOLATE OXIDASE SUBUNIT GLCD"/>
    <property type="match status" value="1"/>
</dbReference>
<comment type="cofactor">
    <cofactor evidence="1">
        <name>FAD</name>
        <dbReference type="ChEBI" id="CHEBI:57692"/>
    </cofactor>
</comment>
<dbReference type="Gene3D" id="1.10.45.10">
    <property type="entry name" value="Vanillyl-alcohol Oxidase, Chain A, domain 4"/>
    <property type="match status" value="1"/>
</dbReference>
<dbReference type="InterPro" id="IPR016164">
    <property type="entry name" value="FAD-linked_Oxase-like_C"/>
</dbReference>
<keyword evidence="3" id="KW-0274">FAD</keyword>
<evidence type="ECO:0000256" key="1">
    <source>
        <dbReference type="ARBA" id="ARBA00001974"/>
    </source>
</evidence>
<dbReference type="SUPFAM" id="SSF56176">
    <property type="entry name" value="FAD-binding/transporter-associated domain-like"/>
    <property type="match status" value="1"/>
</dbReference>
<evidence type="ECO:0000256" key="2">
    <source>
        <dbReference type="ARBA" id="ARBA00022630"/>
    </source>
</evidence>